<organism evidence="4 5">
    <name type="scientific">Uliginosibacterium sediminicola</name>
    <dbReference type="NCBI Taxonomy" id="2024550"/>
    <lineage>
        <taxon>Bacteria</taxon>
        <taxon>Pseudomonadati</taxon>
        <taxon>Pseudomonadota</taxon>
        <taxon>Betaproteobacteria</taxon>
        <taxon>Rhodocyclales</taxon>
        <taxon>Zoogloeaceae</taxon>
        <taxon>Uliginosibacterium</taxon>
    </lineage>
</organism>
<evidence type="ECO:0000313" key="5">
    <source>
        <dbReference type="Proteomes" id="UP001410394"/>
    </source>
</evidence>
<dbReference type="InterPro" id="IPR043128">
    <property type="entry name" value="Rev_trsase/Diguanyl_cyclase"/>
</dbReference>
<dbReference type="PANTHER" id="PTHR45138">
    <property type="entry name" value="REGULATORY COMPONENTS OF SENSORY TRANSDUCTION SYSTEM"/>
    <property type="match status" value="1"/>
</dbReference>
<comment type="caution">
    <text evidence="4">The sequence shown here is derived from an EMBL/GenBank/DDBJ whole genome shotgun (WGS) entry which is preliminary data.</text>
</comment>
<keyword evidence="4" id="KW-0548">Nucleotidyltransferase</keyword>
<dbReference type="SUPFAM" id="SSF55073">
    <property type="entry name" value="Nucleotide cyclase"/>
    <property type="match status" value="1"/>
</dbReference>
<sequence length="355" mass="39594">MEIVRYHFCMRQAINPPRDSLIRSLFESYIEMYASRDRALLARFSADFSGYTGGGDFLVKDRAAWQDITLHDFAQVPGRIRIEMLDLSLQDLSEDVVLVCAFFHIHLPLADQILSRETARAVLVFRQEAADWKIVHSGISIPYHLVGDDEVYPIKGLLEHNRELEALVEERTRALEDANHKLETLSYCDGLTGIANRRSFDRMLQQEWNRGLRAGTPLALIMMDVDHFKHFNDHYGHQLGDACLQALAKTLATQAVRAGELVARYGGEEFVVLLPNSDEAAALAMSRKIQRDVHALGLQHEGADPAIVTLSLGVASLLPSKRCTAAELLSQADAALYCAKQAGRNCVRASSARPL</sequence>
<dbReference type="Pfam" id="PF00990">
    <property type="entry name" value="GGDEF"/>
    <property type="match status" value="1"/>
</dbReference>
<dbReference type="Gene3D" id="3.30.70.270">
    <property type="match status" value="1"/>
</dbReference>
<dbReference type="InterPro" id="IPR029787">
    <property type="entry name" value="Nucleotide_cyclase"/>
</dbReference>
<evidence type="ECO:0000259" key="3">
    <source>
        <dbReference type="PROSITE" id="PS50887"/>
    </source>
</evidence>
<dbReference type="InterPro" id="IPR032710">
    <property type="entry name" value="NTF2-like_dom_sf"/>
</dbReference>
<dbReference type="InterPro" id="IPR037401">
    <property type="entry name" value="SnoaL-like"/>
</dbReference>
<dbReference type="Proteomes" id="UP001410394">
    <property type="component" value="Unassembled WGS sequence"/>
</dbReference>
<dbReference type="PROSITE" id="PS50887">
    <property type="entry name" value="GGDEF"/>
    <property type="match status" value="1"/>
</dbReference>
<proteinExistence type="predicted"/>
<comment type="catalytic activity">
    <reaction evidence="2">
        <text>2 GTP = 3',3'-c-di-GMP + 2 diphosphate</text>
        <dbReference type="Rhea" id="RHEA:24898"/>
        <dbReference type="ChEBI" id="CHEBI:33019"/>
        <dbReference type="ChEBI" id="CHEBI:37565"/>
        <dbReference type="ChEBI" id="CHEBI:58805"/>
        <dbReference type="EC" id="2.7.7.65"/>
    </reaction>
</comment>
<dbReference type="RefSeq" id="WP_345921346.1">
    <property type="nucleotide sequence ID" value="NZ_JBDIVE010000015.1"/>
</dbReference>
<keyword evidence="4" id="KW-0808">Transferase</keyword>
<accession>A0ABU9Z3G9</accession>
<keyword evidence="5" id="KW-1185">Reference proteome</keyword>
<dbReference type="Gene3D" id="3.10.450.50">
    <property type="match status" value="1"/>
</dbReference>
<gene>
    <name evidence="4" type="ORF">ABDB84_18945</name>
</gene>
<name>A0ABU9Z3G9_9RHOO</name>
<dbReference type="Pfam" id="PF13474">
    <property type="entry name" value="SnoaL_3"/>
    <property type="match status" value="1"/>
</dbReference>
<reference evidence="4 5" key="1">
    <citation type="journal article" date="2018" name="Int. J. Syst. Evol. Microbiol.">
        <title>Uliginosibacterium sediminicola sp. nov., isolated from freshwater sediment.</title>
        <authorList>
            <person name="Hwang W.M."/>
            <person name="Kim S.M."/>
            <person name="Kang K."/>
            <person name="Ahn T.Y."/>
        </authorList>
    </citation>
    <scope>NUCLEOTIDE SEQUENCE [LARGE SCALE GENOMIC DNA]</scope>
    <source>
        <strain evidence="4 5">M1-21</strain>
    </source>
</reference>
<evidence type="ECO:0000313" key="4">
    <source>
        <dbReference type="EMBL" id="MEN3070569.1"/>
    </source>
</evidence>
<dbReference type="EC" id="2.7.7.65" evidence="1"/>
<protein>
    <recommendedName>
        <fullName evidence="1">diguanylate cyclase</fullName>
        <ecNumber evidence="1">2.7.7.65</ecNumber>
    </recommendedName>
</protein>
<dbReference type="PANTHER" id="PTHR45138:SF9">
    <property type="entry name" value="DIGUANYLATE CYCLASE DGCM-RELATED"/>
    <property type="match status" value="1"/>
</dbReference>
<feature type="domain" description="GGDEF" evidence="3">
    <location>
        <begin position="216"/>
        <end position="352"/>
    </location>
</feature>
<dbReference type="GO" id="GO:0052621">
    <property type="term" value="F:diguanylate cyclase activity"/>
    <property type="evidence" value="ECO:0007669"/>
    <property type="project" value="UniProtKB-EC"/>
</dbReference>
<dbReference type="InterPro" id="IPR000160">
    <property type="entry name" value="GGDEF_dom"/>
</dbReference>
<dbReference type="SMART" id="SM00267">
    <property type="entry name" value="GGDEF"/>
    <property type="match status" value="1"/>
</dbReference>
<evidence type="ECO:0000256" key="2">
    <source>
        <dbReference type="ARBA" id="ARBA00034247"/>
    </source>
</evidence>
<dbReference type="SUPFAM" id="SSF54427">
    <property type="entry name" value="NTF2-like"/>
    <property type="match status" value="1"/>
</dbReference>
<dbReference type="CDD" id="cd01949">
    <property type="entry name" value="GGDEF"/>
    <property type="match status" value="1"/>
</dbReference>
<dbReference type="EMBL" id="JBDIVE010000015">
    <property type="protein sequence ID" value="MEN3070569.1"/>
    <property type="molecule type" value="Genomic_DNA"/>
</dbReference>
<dbReference type="InterPro" id="IPR050469">
    <property type="entry name" value="Diguanylate_Cyclase"/>
</dbReference>
<evidence type="ECO:0000256" key="1">
    <source>
        <dbReference type="ARBA" id="ARBA00012528"/>
    </source>
</evidence>
<dbReference type="NCBIfam" id="TIGR00254">
    <property type="entry name" value="GGDEF"/>
    <property type="match status" value="1"/>
</dbReference>